<accession>A0A6J5LWZ6</accession>
<gene>
    <name evidence="1" type="ORF">UFOVP337_10</name>
</gene>
<proteinExistence type="predicted"/>
<protein>
    <submittedName>
        <fullName evidence="1">Uncharacterized protein</fullName>
    </submittedName>
</protein>
<name>A0A6J5LWZ6_9CAUD</name>
<organism evidence="1">
    <name type="scientific">uncultured Caudovirales phage</name>
    <dbReference type="NCBI Taxonomy" id="2100421"/>
    <lineage>
        <taxon>Viruses</taxon>
        <taxon>Duplodnaviria</taxon>
        <taxon>Heunggongvirae</taxon>
        <taxon>Uroviricota</taxon>
        <taxon>Caudoviricetes</taxon>
        <taxon>Peduoviridae</taxon>
        <taxon>Maltschvirus</taxon>
        <taxon>Maltschvirus maltsch</taxon>
    </lineage>
</organism>
<evidence type="ECO:0000313" key="1">
    <source>
        <dbReference type="EMBL" id="CAB4139028.1"/>
    </source>
</evidence>
<dbReference type="EMBL" id="LR796354">
    <property type="protein sequence ID" value="CAB4139028.1"/>
    <property type="molecule type" value="Genomic_DNA"/>
</dbReference>
<sequence>MFDNFWNDEDGSLKFEYFEDKVFAHAQAYTWNKSTYLKFQDIWHVAKEELLEAGFKEVYVLIPADDKKLFKFETMFGFKPLKKYDNILMMVCSTEKQYGN</sequence>
<reference evidence="1" key="1">
    <citation type="submission" date="2020-04" db="EMBL/GenBank/DDBJ databases">
        <authorList>
            <person name="Chiriac C."/>
            <person name="Salcher M."/>
            <person name="Ghai R."/>
            <person name="Kavagutti S V."/>
        </authorList>
    </citation>
    <scope>NUCLEOTIDE SEQUENCE</scope>
</reference>